<evidence type="ECO:0000256" key="16">
    <source>
        <dbReference type="ARBA" id="ARBA00023170"/>
    </source>
</evidence>
<dbReference type="SMART" id="SM00911">
    <property type="entry name" value="HWE_HK"/>
    <property type="match status" value="1"/>
</dbReference>
<dbReference type="RefSeq" id="WP_114644879.1">
    <property type="nucleotide sequence ID" value="NZ_QQNH01000004.1"/>
</dbReference>
<keyword evidence="4" id="KW-0600">Photoreceptor protein</keyword>
<dbReference type="InterPro" id="IPR013655">
    <property type="entry name" value="PAS_fold_3"/>
</dbReference>
<evidence type="ECO:0000256" key="8">
    <source>
        <dbReference type="ARBA" id="ARBA00022643"/>
    </source>
</evidence>
<protein>
    <recommendedName>
        <fullName evidence="3">Blue-light-activated histidine kinase</fullName>
        <ecNumber evidence="2">2.7.13.3</ecNumber>
    </recommendedName>
</protein>
<dbReference type="PROSITE" id="PS50112">
    <property type="entry name" value="PAS"/>
    <property type="match status" value="2"/>
</dbReference>
<sequence length="468" mass="52479">MSNDRVPAGRSQGPLAEGDERYRLIVENARDYAIFTADLDGIVDSWPPGAESVFGWPAEAIIGKPAALLFVPEDREAGAPEQEFETALRYGRAPDVRWHQHRNGARVFIEGAVWPIAGDDGAPKGFLKIGQDMTLRRRSEIALVESEERFRLLATTVPHLVFRSTASGRRTWASPQWAAYTGMSDAESEGFGWLEAIHPDDRERAVGSWDDASSDGESYYGEHRIRRWDGHYRWHQSRAVPLRDSGENTEEWVGSAADIHDMRELQERQTILVGELQHRTRNLLAVVRSLAVQTVDAVDTLDDFRTAFDNRLGALSRVQGLLSRTDTRPVTVEQLLRIELGAVASNWEQITLEGPRVLVADGSLQTLMLVIHELSTNAVRHGGLASPAGRLAVTWSKTEDGGEGGLLIIDWREEFPRRRIDPDRPRGFGRQLIEEAIPYQLEAQTEFRLEEDSLHCVLTLPLDSQDEP</sequence>
<dbReference type="FunFam" id="3.30.450.20:FF:000099">
    <property type="entry name" value="Sensory box sensor histidine kinase"/>
    <property type="match status" value="1"/>
</dbReference>
<keyword evidence="16" id="KW-0675">Receptor</keyword>
<keyword evidence="15" id="KW-0843">Virulence</keyword>
<dbReference type="PANTHER" id="PTHR41523:SF8">
    <property type="entry name" value="ETHYLENE RESPONSE SENSOR PROTEIN"/>
    <property type="match status" value="1"/>
</dbReference>
<feature type="domain" description="PAC" evidence="18">
    <location>
        <begin position="92"/>
        <end position="145"/>
    </location>
</feature>
<dbReference type="SMART" id="SM00086">
    <property type="entry name" value="PAC"/>
    <property type="match status" value="2"/>
</dbReference>
<dbReference type="InterPro" id="IPR013656">
    <property type="entry name" value="PAS_4"/>
</dbReference>
<evidence type="ECO:0000256" key="4">
    <source>
        <dbReference type="ARBA" id="ARBA00022543"/>
    </source>
</evidence>
<evidence type="ECO:0000256" key="6">
    <source>
        <dbReference type="ARBA" id="ARBA00022606"/>
    </source>
</evidence>
<dbReference type="PANTHER" id="PTHR41523">
    <property type="entry name" value="TWO-COMPONENT SYSTEM SENSOR PROTEIN"/>
    <property type="match status" value="1"/>
</dbReference>
<evidence type="ECO:0000256" key="14">
    <source>
        <dbReference type="ARBA" id="ARBA00022991"/>
    </source>
</evidence>
<dbReference type="Gene3D" id="3.30.450.20">
    <property type="entry name" value="PAS domain"/>
    <property type="match status" value="2"/>
</dbReference>
<dbReference type="Pfam" id="PF08448">
    <property type="entry name" value="PAS_4"/>
    <property type="match status" value="1"/>
</dbReference>
<evidence type="ECO:0000256" key="3">
    <source>
        <dbReference type="ARBA" id="ARBA00021740"/>
    </source>
</evidence>
<gene>
    <name evidence="19" type="ORF">DVH29_03995</name>
</gene>
<evidence type="ECO:0000256" key="10">
    <source>
        <dbReference type="ARBA" id="ARBA00022737"/>
    </source>
</evidence>
<dbReference type="NCBIfam" id="TIGR00229">
    <property type="entry name" value="sensory_box"/>
    <property type="match status" value="2"/>
</dbReference>
<evidence type="ECO:0000259" key="18">
    <source>
        <dbReference type="PROSITE" id="PS50113"/>
    </source>
</evidence>
<dbReference type="GO" id="GO:0004673">
    <property type="term" value="F:protein histidine kinase activity"/>
    <property type="evidence" value="ECO:0007669"/>
    <property type="project" value="UniProtKB-EC"/>
</dbReference>
<keyword evidence="7" id="KW-0285">Flavoprotein</keyword>
<dbReference type="InterPro" id="IPR001610">
    <property type="entry name" value="PAC"/>
</dbReference>
<dbReference type="Pfam" id="PF07536">
    <property type="entry name" value="HWE_HK"/>
    <property type="match status" value="1"/>
</dbReference>
<evidence type="ECO:0000256" key="11">
    <source>
        <dbReference type="ARBA" id="ARBA00022741"/>
    </source>
</evidence>
<keyword evidence="12" id="KW-0418">Kinase</keyword>
<dbReference type="InterPro" id="IPR036890">
    <property type="entry name" value="HATPase_C_sf"/>
</dbReference>
<dbReference type="GO" id="GO:0005524">
    <property type="term" value="F:ATP binding"/>
    <property type="evidence" value="ECO:0007669"/>
    <property type="project" value="UniProtKB-KW"/>
</dbReference>
<keyword evidence="6" id="KW-0716">Sensory transduction</keyword>
<dbReference type="EMBL" id="QQNH01000004">
    <property type="protein sequence ID" value="RDE09711.1"/>
    <property type="molecule type" value="Genomic_DNA"/>
</dbReference>
<keyword evidence="11" id="KW-0547">Nucleotide-binding</keyword>
<organism evidence="19 20">
    <name type="scientific">Pelagibacterium lacus</name>
    <dbReference type="NCBI Taxonomy" id="2282655"/>
    <lineage>
        <taxon>Bacteria</taxon>
        <taxon>Pseudomonadati</taxon>
        <taxon>Pseudomonadota</taxon>
        <taxon>Alphaproteobacteria</taxon>
        <taxon>Hyphomicrobiales</taxon>
        <taxon>Devosiaceae</taxon>
        <taxon>Pelagibacterium</taxon>
    </lineage>
</organism>
<feature type="domain" description="PAS" evidence="17">
    <location>
        <begin position="146"/>
        <end position="216"/>
    </location>
</feature>
<dbReference type="InterPro" id="IPR000700">
    <property type="entry name" value="PAS-assoc_C"/>
</dbReference>
<dbReference type="EC" id="2.7.13.3" evidence="2"/>
<evidence type="ECO:0000313" key="20">
    <source>
        <dbReference type="Proteomes" id="UP000253759"/>
    </source>
</evidence>
<dbReference type="OrthoDB" id="7991996at2"/>
<keyword evidence="9" id="KW-0808">Transferase</keyword>
<dbReference type="InterPro" id="IPR000014">
    <property type="entry name" value="PAS"/>
</dbReference>
<feature type="domain" description="PAC" evidence="18">
    <location>
        <begin position="219"/>
        <end position="271"/>
    </location>
</feature>
<evidence type="ECO:0000256" key="15">
    <source>
        <dbReference type="ARBA" id="ARBA00023026"/>
    </source>
</evidence>
<evidence type="ECO:0000256" key="5">
    <source>
        <dbReference type="ARBA" id="ARBA00022553"/>
    </source>
</evidence>
<accession>A0A369WC71</accession>
<keyword evidence="14" id="KW-0157">Chromophore</keyword>
<name>A0A369WC71_9HYPH</name>
<evidence type="ECO:0000313" key="19">
    <source>
        <dbReference type="EMBL" id="RDE09711.1"/>
    </source>
</evidence>
<keyword evidence="13" id="KW-0067">ATP-binding</keyword>
<feature type="domain" description="PAS" evidence="17">
    <location>
        <begin position="18"/>
        <end position="91"/>
    </location>
</feature>
<dbReference type="Gene3D" id="3.30.565.10">
    <property type="entry name" value="Histidine kinase-like ATPase, C-terminal domain"/>
    <property type="match status" value="1"/>
</dbReference>
<dbReference type="AlphaFoldDB" id="A0A369WC71"/>
<dbReference type="InterPro" id="IPR035965">
    <property type="entry name" value="PAS-like_dom_sf"/>
</dbReference>
<keyword evidence="8" id="KW-0288">FMN</keyword>
<evidence type="ECO:0000256" key="12">
    <source>
        <dbReference type="ARBA" id="ARBA00022777"/>
    </source>
</evidence>
<evidence type="ECO:0000259" key="17">
    <source>
        <dbReference type="PROSITE" id="PS50112"/>
    </source>
</evidence>
<dbReference type="SMART" id="SM00091">
    <property type="entry name" value="PAS"/>
    <property type="match status" value="2"/>
</dbReference>
<dbReference type="GO" id="GO:0009881">
    <property type="term" value="F:photoreceptor activity"/>
    <property type="evidence" value="ECO:0007669"/>
    <property type="project" value="UniProtKB-KW"/>
</dbReference>
<keyword evidence="5" id="KW-0597">Phosphoprotein</keyword>
<comment type="caution">
    <text evidence="19">The sequence shown here is derived from an EMBL/GenBank/DDBJ whole genome shotgun (WGS) entry which is preliminary data.</text>
</comment>
<reference evidence="20" key="1">
    <citation type="submission" date="2018-07" db="EMBL/GenBank/DDBJ databases">
        <authorList>
            <person name="Liu B.-T."/>
            <person name="Du Z."/>
        </authorList>
    </citation>
    <scope>NUCLEOTIDE SEQUENCE [LARGE SCALE GENOMIC DNA]</scope>
    <source>
        <strain evidence="20">XYN52</strain>
    </source>
</reference>
<evidence type="ECO:0000256" key="9">
    <source>
        <dbReference type="ARBA" id="ARBA00022679"/>
    </source>
</evidence>
<dbReference type="CDD" id="cd00130">
    <property type="entry name" value="PAS"/>
    <property type="match status" value="2"/>
</dbReference>
<comment type="catalytic activity">
    <reaction evidence="1">
        <text>ATP + protein L-histidine = ADP + protein N-phospho-L-histidine.</text>
        <dbReference type="EC" id="2.7.13.3"/>
    </reaction>
</comment>
<dbReference type="Proteomes" id="UP000253759">
    <property type="component" value="Unassembled WGS sequence"/>
</dbReference>
<dbReference type="Pfam" id="PF08447">
    <property type="entry name" value="PAS_3"/>
    <property type="match status" value="1"/>
</dbReference>
<evidence type="ECO:0000256" key="13">
    <source>
        <dbReference type="ARBA" id="ARBA00022840"/>
    </source>
</evidence>
<dbReference type="SUPFAM" id="SSF55785">
    <property type="entry name" value="PYP-like sensor domain (PAS domain)"/>
    <property type="match status" value="2"/>
</dbReference>
<dbReference type="InterPro" id="IPR011102">
    <property type="entry name" value="Sig_transdc_His_kinase_HWE"/>
</dbReference>
<keyword evidence="20" id="KW-1185">Reference proteome</keyword>
<evidence type="ECO:0000256" key="1">
    <source>
        <dbReference type="ARBA" id="ARBA00000085"/>
    </source>
</evidence>
<evidence type="ECO:0000256" key="7">
    <source>
        <dbReference type="ARBA" id="ARBA00022630"/>
    </source>
</evidence>
<keyword evidence="10" id="KW-0677">Repeat</keyword>
<evidence type="ECO:0000256" key="2">
    <source>
        <dbReference type="ARBA" id="ARBA00012438"/>
    </source>
</evidence>
<proteinExistence type="predicted"/>
<dbReference type="PROSITE" id="PS50113">
    <property type="entry name" value="PAC"/>
    <property type="match status" value="2"/>
</dbReference>